<sequence length="297" mass="32855">MPVDTVVDLRQRAGDLAHRLGYLSHFMPAAQELLDIIHHLSSEILLRHNRKIVTLVEISRATLTRAGLKLYSFTSCVPALRNYKTQYFDILRALRERQDVIVDCDNLRDRVSRLLMPLSTWLVIHQGDASSATPFSTPASLNRDATPPLPPETFHLQHRKSSHIRRPPATTTHPATAAAEELMPPPSSLPHRFQQPSSTTPRGWHLLQADHTNQTSGVIRMARTRTPRPPPPCADPQAEPGGPEPEPRLAVARVEPTPPPPVVAQRRSQRFGIFLTAANGGAGGGRRRGLTVPRSSP</sequence>
<name>A0A9P5TE63_9AGAM</name>
<protein>
    <submittedName>
        <fullName evidence="2">Uncharacterized protein</fullName>
    </submittedName>
</protein>
<dbReference type="AlphaFoldDB" id="A0A9P5TE63"/>
<feature type="region of interest" description="Disordered" evidence="1">
    <location>
        <begin position="223"/>
        <end position="297"/>
    </location>
</feature>
<evidence type="ECO:0000256" key="1">
    <source>
        <dbReference type="SAM" id="MobiDB-lite"/>
    </source>
</evidence>
<gene>
    <name evidence="2" type="ORF">DFH94DRAFT_706499</name>
</gene>
<comment type="caution">
    <text evidence="2">The sequence shown here is derived from an EMBL/GenBank/DDBJ whole genome shotgun (WGS) entry which is preliminary data.</text>
</comment>
<dbReference type="EMBL" id="WHVB01000001">
    <property type="protein sequence ID" value="KAF8487459.1"/>
    <property type="molecule type" value="Genomic_DNA"/>
</dbReference>
<dbReference type="OrthoDB" id="2793736at2759"/>
<evidence type="ECO:0000313" key="2">
    <source>
        <dbReference type="EMBL" id="KAF8487459.1"/>
    </source>
</evidence>
<organism evidence="2 3">
    <name type="scientific">Russula ochroleuca</name>
    <dbReference type="NCBI Taxonomy" id="152965"/>
    <lineage>
        <taxon>Eukaryota</taxon>
        <taxon>Fungi</taxon>
        <taxon>Dikarya</taxon>
        <taxon>Basidiomycota</taxon>
        <taxon>Agaricomycotina</taxon>
        <taxon>Agaricomycetes</taxon>
        <taxon>Russulales</taxon>
        <taxon>Russulaceae</taxon>
        <taxon>Russula</taxon>
    </lineage>
</organism>
<reference evidence="2" key="1">
    <citation type="submission" date="2019-10" db="EMBL/GenBank/DDBJ databases">
        <authorList>
            <consortium name="DOE Joint Genome Institute"/>
            <person name="Kuo A."/>
            <person name="Miyauchi S."/>
            <person name="Kiss E."/>
            <person name="Drula E."/>
            <person name="Kohler A."/>
            <person name="Sanchez-Garcia M."/>
            <person name="Andreopoulos B."/>
            <person name="Barry K.W."/>
            <person name="Bonito G."/>
            <person name="Buee M."/>
            <person name="Carver A."/>
            <person name="Chen C."/>
            <person name="Cichocki N."/>
            <person name="Clum A."/>
            <person name="Culley D."/>
            <person name="Crous P.W."/>
            <person name="Fauchery L."/>
            <person name="Girlanda M."/>
            <person name="Hayes R."/>
            <person name="Keri Z."/>
            <person name="LaButti K."/>
            <person name="Lipzen A."/>
            <person name="Lombard V."/>
            <person name="Magnuson J."/>
            <person name="Maillard F."/>
            <person name="Morin E."/>
            <person name="Murat C."/>
            <person name="Nolan M."/>
            <person name="Ohm R."/>
            <person name="Pangilinan J."/>
            <person name="Pereira M."/>
            <person name="Perotto S."/>
            <person name="Peter M."/>
            <person name="Riley R."/>
            <person name="Sitrit Y."/>
            <person name="Stielow B."/>
            <person name="Szollosi G."/>
            <person name="Zifcakova L."/>
            <person name="Stursova M."/>
            <person name="Spatafora J.W."/>
            <person name="Tedersoo L."/>
            <person name="Vaario L.-M."/>
            <person name="Yamada A."/>
            <person name="Yan M."/>
            <person name="Wang P."/>
            <person name="Xu J."/>
            <person name="Bruns T."/>
            <person name="Baldrian P."/>
            <person name="Vilgalys R."/>
            <person name="Henrissat B."/>
            <person name="Grigoriev I.V."/>
            <person name="Hibbett D."/>
            <person name="Nagy L.G."/>
            <person name="Martin F.M."/>
        </authorList>
    </citation>
    <scope>NUCLEOTIDE SEQUENCE</scope>
    <source>
        <strain evidence="2">Prilba</strain>
    </source>
</reference>
<dbReference type="Proteomes" id="UP000759537">
    <property type="component" value="Unassembled WGS sequence"/>
</dbReference>
<proteinExistence type="predicted"/>
<accession>A0A9P5TE63</accession>
<feature type="region of interest" description="Disordered" evidence="1">
    <location>
        <begin position="181"/>
        <end position="204"/>
    </location>
</feature>
<reference evidence="2" key="2">
    <citation type="journal article" date="2020" name="Nat. Commun.">
        <title>Large-scale genome sequencing of mycorrhizal fungi provides insights into the early evolution of symbiotic traits.</title>
        <authorList>
            <person name="Miyauchi S."/>
            <person name="Kiss E."/>
            <person name="Kuo A."/>
            <person name="Drula E."/>
            <person name="Kohler A."/>
            <person name="Sanchez-Garcia M."/>
            <person name="Morin E."/>
            <person name="Andreopoulos B."/>
            <person name="Barry K.W."/>
            <person name="Bonito G."/>
            <person name="Buee M."/>
            <person name="Carver A."/>
            <person name="Chen C."/>
            <person name="Cichocki N."/>
            <person name="Clum A."/>
            <person name="Culley D."/>
            <person name="Crous P.W."/>
            <person name="Fauchery L."/>
            <person name="Girlanda M."/>
            <person name="Hayes R.D."/>
            <person name="Keri Z."/>
            <person name="LaButti K."/>
            <person name="Lipzen A."/>
            <person name="Lombard V."/>
            <person name="Magnuson J."/>
            <person name="Maillard F."/>
            <person name="Murat C."/>
            <person name="Nolan M."/>
            <person name="Ohm R.A."/>
            <person name="Pangilinan J."/>
            <person name="Pereira M.F."/>
            <person name="Perotto S."/>
            <person name="Peter M."/>
            <person name="Pfister S."/>
            <person name="Riley R."/>
            <person name="Sitrit Y."/>
            <person name="Stielow J.B."/>
            <person name="Szollosi G."/>
            <person name="Zifcakova L."/>
            <person name="Stursova M."/>
            <person name="Spatafora J.W."/>
            <person name="Tedersoo L."/>
            <person name="Vaario L.M."/>
            <person name="Yamada A."/>
            <person name="Yan M."/>
            <person name="Wang P."/>
            <person name="Xu J."/>
            <person name="Bruns T."/>
            <person name="Baldrian P."/>
            <person name="Vilgalys R."/>
            <person name="Dunand C."/>
            <person name="Henrissat B."/>
            <person name="Grigoriev I.V."/>
            <person name="Hibbett D."/>
            <person name="Nagy L.G."/>
            <person name="Martin F.M."/>
        </authorList>
    </citation>
    <scope>NUCLEOTIDE SEQUENCE</scope>
    <source>
        <strain evidence="2">Prilba</strain>
    </source>
</reference>
<keyword evidence="3" id="KW-1185">Reference proteome</keyword>
<evidence type="ECO:0000313" key="3">
    <source>
        <dbReference type="Proteomes" id="UP000759537"/>
    </source>
</evidence>